<dbReference type="InterPro" id="IPR005645">
    <property type="entry name" value="FSH-like_dom"/>
</dbReference>
<dbReference type="SUPFAM" id="SSF53474">
    <property type="entry name" value="alpha/beta-Hydrolases"/>
    <property type="match status" value="1"/>
</dbReference>
<organism evidence="4 5">
    <name type="scientific">Cudoniella acicularis</name>
    <dbReference type="NCBI Taxonomy" id="354080"/>
    <lineage>
        <taxon>Eukaryota</taxon>
        <taxon>Fungi</taxon>
        <taxon>Dikarya</taxon>
        <taxon>Ascomycota</taxon>
        <taxon>Pezizomycotina</taxon>
        <taxon>Leotiomycetes</taxon>
        <taxon>Helotiales</taxon>
        <taxon>Tricladiaceae</taxon>
        <taxon>Cudoniella</taxon>
    </lineage>
</organism>
<accession>A0A8H4QUG8</accession>
<dbReference type="PANTHER" id="PTHR48070">
    <property type="entry name" value="ESTERASE OVCA2"/>
    <property type="match status" value="1"/>
</dbReference>
<dbReference type="OrthoDB" id="414698at2759"/>
<keyword evidence="2" id="KW-0378">Hydrolase</keyword>
<feature type="domain" description="Serine hydrolase" evidence="3">
    <location>
        <begin position="11"/>
        <end position="230"/>
    </location>
</feature>
<protein>
    <recommendedName>
        <fullName evidence="3">Serine hydrolase domain-containing protein</fullName>
    </recommendedName>
</protein>
<dbReference type="Proteomes" id="UP000566819">
    <property type="component" value="Unassembled WGS sequence"/>
</dbReference>
<evidence type="ECO:0000259" key="3">
    <source>
        <dbReference type="Pfam" id="PF03959"/>
    </source>
</evidence>
<comment type="caution">
    <text evidence="4">The sequence shown here is derived from an EMBL/GenBank/DDBJ whole genome shotgun (WGS) entry which is preliminary data.</text>
</comment>
<proteinExistence type="inferred from homology"/>
<name>A0A8H4QUG8_9HELO</name>
<dbReference type="GO" id="GO:0016787">
    <property type="term" value="F:hydrolase activity"/>
    <property type="evidence" value="ECO:0007669"/>
    <property type="project" value="UniProtKB-KW"/>
</dbReference>
<dbReference type="GO" id="GO:0005737">
    <property type="term" value="C:cytoplasm"/>
    <property type="evidence" value="ECO:0007669"/>
    <property type="project" value="TreeGrafter"/>
</dbReference>
<dbReference type="Gene3D" id="3.40.50.1820">
    <property type="entry name" value="alpha/beta hydrolase"/>
    <property type="match status" value="1"/>
</dbReference>
<evidence type="ECO:0000256" key="1">
    <source>
        <dbReference type="ARBA" id="ARBA00005863"/>
    </source>
</evidence>
<evidence type="ECO:0000313" key="5">
    <source>
        <dbReference type="Proteomes" id="UP000566819"/>
    </source>
</evidence>
<dbReference type="EMBL" id="JAAMPI010002196">
    <property type="protein sequence ID" value="KAF4617061.1"/>
    <property type="molecule type" value="Genomic_DNA"/>
</dbReference>
<dbReference type="AlphaFoldDB" id="A0A8H4QUG8"/>
<sequence>MPHATTTSNLPTILCLHGMGTSAAIFSAQTRNLRFALKSHFRFIFINAPFPSLPGPGVEPTYVDSGPFYSWFSEAMGSNPLSTAQEFCSLSTYIKDAITKQDIQTSEIVSVMGFSQGTIVASMLLFQAQYQNIQLGLARRNSQPSSSLQLPPSEWSALRFGILLSGSCNDHIVTAFMGKKLQLPSVHLYGLQDPYMGNAKMLYEQIYHAPAADLVEFDGGHNIPGNKKDLDRLTARILRLNRRTKSKVAKW</sequence>
<dbReference type="InterPro" id="IPR050593">
    <property type="entry name" value="LovG"/>
</dbReference>
<dbReference type="PANTHER" id="PTHR48070:SF3">
    <property type="entry name" value="ESTERASE DBAE-RELATED"/>
    <property type="match status" value="1"/>
</dbReference>
<dbReference type="GO" id="GO:0044550">
    <property type="term" value="P:secondary metabolite biosynthetic process"/>
    <property type="evidence" value="ECO:0007669"/>
    <property type="project" value="TreeGrafter"/>
</dbReference>
<evidence type="ECO:0000256" key="2">
    <source>
        <dbReference type="ARBA" id="ARBA00022801"/>
    </source>
</evidence>
<dbReference type="Pfam" id="PF03959">
    <property type="entry name" value="FSH1"/>
    <property type="match status" value="1"/>
</dbReference>
<gene>
    <name evidence="4" type="ORF">G7Y89_g15088</name>
</gene>
<dbReference type="GO" id="GO:0005634">
    <property type="term" value="C:nucleus"/>
    <property type="evidence" value="ECO:0007669"/>
    <property type="project" value="TreeGrafter"/>
</dbReference>
<reference evidence="4 5" key="1">
    <citation type="submission" date="2020-03" db="EMBL/GenBank/DDBJ databases">
        <title>Draft Genome Sequence of Cudoniella acicularis.</title>
        <authorList>
            <person name="Buettner E."/>
            <person name="Kellner H."/>
        </authorList>
    </citation>
    <scope>NUCLEOTIDE SEQUENCE [LARGE SCALE GENOMIC DNA]</scope>
    <source>
        <strain evidence="4 5">DSM 108380</strain>
    </source>
</reference>
<dbReference type="InterPro" id="IPR029058">
    <property type="entry name" value="AB_hydrolase_fold"/>
</dbReference>
<keyword evidence="5" id="KW-1185">Reference proteome</keyword>
<comment type="similarity">
    <text evidence="1">Belongs to the LovG family.</text>
</comment>
<evidence type="ECO:0000313" key="4">
    <source>
        <dbReference type="EMBL" id="KAF4617061.1"/>
    </source>
</evidence>